<name>A0ABY7YVV7_9HYPH</name>
<organism evidence="2 3">
    <name type="scientific">Devosia rhodophyticola</name>
    <dbReference type="NCBI Taxonomy" id="3026423"/>
    <lineage>
        <taxon>Bacteria</taxon>
        <taxon>Pseudomonadati</taxon>
        <taxon>Pseudomonadota</taxon>
        <taxon>Alphaproteobacteria</taxon>
        <taxon>Hyphomicrobiales</taxon>
        <taxon>Devosiaceae</taxon>
        <taxon>Devosia</taxon>
    </lineage>
</organism>
<feature type="chain" id="PRO_5047313119" description="DUF3828 domain-containing protein" evidence="1">
    <location>
        <begin position="22"/>
        <end position="149"/>
    </location>
</feature>
<dbReference type="RefSeq" id="WP_282210856.1">
    <property type="nucleotide sequence ID" value="NZ_CP118247.1"/>
</dbReference>
<evidence type="ECO:0000313" key="3">
    <source>
        <dbReference type="Proteomes" id="UP001222118"/>
    </source>
</evidence>
<dbReference type="Proteomes" id="UP001222118">
    <property type="component" value="Chromosome"/>
</dbReference>
<gene>
    <name evidence="2" type="ORF">PSQ90_13750</name>
</gene>
<dbReference type="EMBL" id="CP118247">
    <property type="protein sequence ID" value="WDR05337.1"/>
    <property type="molecule type" value="Genomic_DNA"/>
</dbReference>
<reference evidence="2 3" key="1">
    <citation type="submission" date="2023-02" db="EMBL/GenBank/DDBJ databases">
        <title>Devosia chondri sp. nov., isolated from the phycosphere of marine algae.</title>
        <authorList>
            <person name="Kim J.M."/>
            <person name="Lee J.K."/>
            <person name="Choi B.J."/>
            <person name="Bayburt H."/>
            <person name="Jeon C.O."/>
        </authorList>
    </citation>
    <scope>NUCLEOTIDE SEQUENCE [LARGE SCALE GENOMIC DNA]</scope>
    <source>
        <strain evidence="2 3">G2-5</strain>
    </source>
</reference>
<feature type="signal peptide" evidence="1">
    <location>
        <begin position="1"/>
        <end position="21"/>
    </location>
</feature>
<evidence type="ECO:0000313" key="2">
    <source>
        <dbReference type="EMBL" id="WDR05337.1"/>
    </source>
</evidence>
<proteinExistence type="predicted"/>
<evidence type="ECO:0000256" key="1">
    <source>
        <dbReference type="SAM" id="SignalP"/>
    </source>
</evidence>
<sequence length="149" mass="15652">MRLVIGMLASLFLFVPAVSLAQDFGSPKAVVEFAYGEINPQDGLAMHDYFSDSLNGLIAAESARDDNEGTGLDFNPLLHGPGGGGLDYSVAAPIVSGDTASVEVSLSKPTAETIQLLLVSQRDGWKVDDVVYADGVRLSELLAADPLLN</sequence>
<keyword evidence="1" id="KW-0732">Signal</keyword>
<accession>A0ABY7YVV7</accession>
<protein>
    <recommendedName>
        <fullName evidence="4">DUF3828 domain-containing protein</fullName>
    </recommendedName>
</protein>
<evidence type="ECO:0008006" key="4">
    <source>
        <dbReference type="Google" id="ProtNLM"/>
    </source>
</evidence>
<keyword evidence="3" id="KW-1185">Reference proteome</keyword>